<dbReference type="OMA" id="CGCRMLR"/>
<accession>G0MNU2</accession>
<dbReference type="OrthoDB" id="5809190at2759"/>
<organism evidence="3">
    <name type="scientific">Caenorhabditis brenneri</name>
    <name type="common">Nematode worm</name>
    <dbReference type="NCBI Taxonomy" id="135651"/>
    <lineage>
        <taxon>Eukaryota</taxon>
        <taxon>Metazoa</taxon>
        <taxon>Ecdysozoa</taxon>
        <taxon>Nematoda</taxon>
        <taxon>Chromadorea</taxon>
        <taxon>Rhabditida</taxon>
        <taxon>Rhabditina</taxon>
        <taxon>Rhabditomorpha</taxon>
        <taxon>Rhabditoidea</taxon>
        <taxon>Rhabditidae</taxon>
        <taxon>Peloderinae</taxon>
        <taxon>Caenorhabditis</taxon>
    </lineage>
</organism>
<feature type="compositionally biased region" description="Low complexity" evidence="1">
    <location>
        <begin position="55"/>
        <end position="96"/>
    </location>
</feature>
<dbReference type="HOGENOM" id="CLU_1373324_0_0_1"/>
<dbReference type="EMBL" id="GL379804">
    <property type="protein sequence ID" value="EGT38990.1"/>
    <property type="molecule type" value="Genomic_DNA"/>
</dbReference>
<protein>
    <submittedName>
        <fullName evidence="2">Uncharacterized protein</fullName>
    </submittedName>
</protein>
<name>G0MNU2_CAEBE</name>
<dbReference type="STRING" id="135651.G0MNU2"/>
<evidence type="ECO:0000313" key="2">
    <source>
        <dbReference type="EMBL" id="EGT38990.1"/>
    </source>
</evidence>
<feature type="region of interest" description="Disordered" evidence="1">
    <location>
        <begin position="55"/>
        <end position="103"/>
    </location>
</feature>
<dbReference type="AlphaFoldDB" id="G0MNU2"/>
<evidence type="ECO:0000313" key="3">
    <source>
        <dbReference type="Proteomes" id="UP000008068"/>
    </source>
</evidence>
<gene>
    <name evidence="2" type="ORF">CAEBREN_20561</name>
</gene>
<dbReference type="Proteomes" id="UP000008068">
    <property type="component" value="Unassembled WGS sequence"/>
</dbReference>
<dbReference type="FunCoup" id="G0MNU2">
    <property type="interactions" value="1919"/>
</dbReference>
<evidence type="ECO:0000256" key="1">
    <source>
        <dbReference type="SAM" id="MobiDB-lite"/>
    </source>
</evidence>
<dbReference type="eggNOG" id="ENOG502TI4D">
    <property type="taxonomic scope" value="Eukaryota"/>
</dbReference>
<proteinExistence type="predicted"/>
<reference evidence="3" key="1">
    <citation type="submission" date="2011-07" db="EMBL/GenBank/DDBJ databases">
        <authorList>
            <consortium name="Caenorhabditis brenneri Sequencing and Analysis Consortium"/>
            <person name="Wilson R.K."/>
        </authorList>
    </citation>
    <scope>NUCLEOTIDE SEQUENCE [LARGE SCALE GENOMIC DNA]</scope>
    <source>
        <strain evidence="3">PB2801</strain>
    </source>
</reference>
<keyword evidence="3" id="KW-1185">Reference proteome</keyword>
<dbReference type="InParanoid" id="G0MNU2"/>
<sequence>MLTPASNFLPHLKIDFKRIALFQRAKNEGDVKITPALLKKLEDVDSVDEVLSLPSTSAATEAPAMETPATVTSASETPAPETLATETTAASLPSPAVAVRKNPKRKLDEDLRLTTEQQDLKCSHCDCKSLRVVDPLRGDEQVILECMRSDCLATVKFTTQSVGTVVGKEPNSMPRSIYNALDRYYPDTFYTQAQENPEREEELRGIRNKKIQQHQSQMIFESSPRGIYIDVPGQNSKARFMN</sequence>